<gene>
    <name evidence="1" type="ORF">S06H3_30555</name>
</gene>
<dbReference type="InterPro" id="IPR029044">
    <property type="entry name" value="Nucleotide-diphossugar_trans"/>
</dbReference>
<comment type="caution">
    <text evidence="1">The sequence shown here is derived from an EMBL/GenBank/DDBJ whole genome shotgun (WGS) entry which is preliminary data.</text>
</comment>
<feature type="non-terminal residue" evidence="1">
    <location>
        <position position="144"/>
    </location>
</feature>
<accession>X1NSI7</accession>
<dbReference type="EMBL" id="BARV01018001">
    <property type="protein sequence ID" value="GAI29770.1"/>
    <property type="molecule type" value="Genomic_DNA"/>
</dbReference>
<protein>
    <submittedName>
        <fullName evidence="1">Uncharacterized protein</fullName>
    </submittedName>
</protein>
<sequence length="144" mass="16680">MDKVAKRIRANRIVGYIRFRDHYCSHPGRHSWDLCGEPMYYWALKAAAEVKYFEKIVLYTEVKEVQARAKKLSDKFVIAPREIEECREPEWEIVDDLKTPNSRKSVFSDGLDKRNEKDQSGFIEGVTGIEHSIVVNLSAAHPLL</sequence>
<name>X1NSI7_9ZZZZ</name>
<reference evidence="1" key="1">
    <citation type="journal article" date="2014" name="Front. Microbiol.">
        <title>High frequency of phylogenetically diverse reductive dehalogenase-homologous genes in deep subseafloor sedimentary metagenomes.</title>
        <authorList>
            <person name="Kawai M."/>
            <person name="Futagami T."/>
            <person name="Toyoda A."/>
            <person name="Takaki Y."/>
            <person name="Nishi S."/>
            <person name="Hori S."/>
            <person name="Arai W."/>
            <person name="Tsubouchi T."/>
            <person name="Morono Y."/>
            <person name="Uchiyama I."/>
            <person name="Ito T."/>
            <person name="Fujiyama A."/>
            <person name="Inagaki F."/>
            <person name="Takami H."/>
        </authorList>
    </citation>
    <scope>NUCLEOTIDE SEQUENCE</scope>
    <source>
        <strain evidence="1">Expedition CK06-06</strain>
    </source>
</reference>
<evidence type="ECO:0000313" key="1">
    <source>
        <dbReference type="EMBL" id="GAI29770.1"/>
    </source>
</evidence>
<dbReference type="AlphaFoldDB" id="X1NSI7"/>
<proteinExistence type="predicted"/>
<dbReference type="SUPFAM" id="SSF53448">
    <property type="entry name" value="Nucleotide-diphospho-sugar transferases"/>
    <property type="match status" value="1"/>
</dbReference>
<dbReference type="Gene3D" id="3.90.550.10">
    <property type="entry name" value="Spore Coat Polysaccharide Biosynthesis Protein SpsA, Chain A"/>
    <property type="match status" value="1"/>
</dbReference>
<organism evidence="1">
    <name type="scientific">marine sediment metagenome</name>
    <dbReference type="NCBI Taxonomy" id="412755"/>
    <lineage>
        <taxon>unclassified sequences</taxon>
        <taxon>metagenomes</taxon>
        <taxon>ecological metagenomes</taxon>
    </lineage>
</organism>